<dbReference type="InterPro" id="IPR001623">
    <property type="entry name" value="DnaJ_domain"/>
</dbReference>
<keyword evidence="5" id="KW-0689">Ribosomal protein</keyword>
<feature type="domain" description="J" evidence="10">
    <location>
        <begin position="15"/>
        <end position="86"/>
    </location>
</feature>
<dbReference type="NCBIfam" id="NF004424">
    <property type="entry name" value="PRK05766.1"/>
    <property type="match status" value="1"/>
</dbReference>
<dbReference type="FunFam" id="4.10.830.10:FF:000002">
    <property type="entry name" value="40S ribosomal protein S29"/>
    <property type="match status" value="1"/>
</dbReference>
<comment type="similarity">
    <text evidence="3">Belongs to the universal ribosomal protein uS14 family.</text>
</comment>
<reference evidence="11 12" key="1">
    <citation type="journal article" date="2021" name="Sci. Rep.">
        <title>The genome of the diatom Chaetoceros tenuissimus carries an ancient integrated fragment of an extant virus.</title>
        <authorList>
            <person name="Hongo Y."/>
            <person name="Kimura K."/>
            <person name="Takaki Y."/>
            <person name="Yoshida Y."/>
            <person name="Baba S."/>
            <person name="Kobayashi G."/>
            <person name="Nagasaki K."/>
            <person name="Hano T."/>
            <person name="Tomaru Y."/>
        </authorList>
    </citation>
    <scope>NUCLEOTIDE SEQUENCE [LARGE SCALE GENOMIC DNA]</scope>
    <source>
        <strain evidence="11 12">NIES-3715</strain>
    </source>
</reference>
<feature type="compositionally biased region" description="Basic and acidic residues" evidence="9">
    <location>
        <begin position="314"/>
        <end position="325"/>
    </location>
</feature>
<dbReference type="Gene3D" id="1.10.287.110">
    <property type="entry name" value="DnaJ domain"/>
    <property type="match status" value="1"/>
</dbReference>
<sequence length="466" mass="53739">MSSNESKSPFPAKGNPYSILSLPDFATAAQIKKKFRTLSLKFHPDKREKNLTKAQHDELDHQFIAVQEARDFLLKDEFREEKEKYDAKLKSESIRKEEEKKRDAAMSSKRKRMREDLESKIQNLGKKAKQDSDIKDTNSNVYQDLKRDGMKMRESFGQKHRTAEEKLAARERKQKKQKLEYRQVRLKWSRKKMGGQSEDMLIKLMKVFGTVEDIELIGSKGNSALVTFQDSSSCKPCVEKYKHSSEMRASYVGSRKDEENQGFEINNDEIPDSSLHRDRDRESVEERKLRQAAEREVLLRKMEMGEDIDIDAKSVDRNSNTEKGKMAKPPSLFPPKFPASKPLSNIPITSPLERLQQLESEILDGGGRIERGKNKIHPTYLASCLFTETAFNNTNTTFSSKLIKMAETRVPNKLYATHPKNYGKGSRQCRVTGRKGGMGLIRKYGINMKRQCFRERANDIGFIKYS</sequence>
<name>A0AAD3DBE4_9STRA</name>
<dbReference type="PANTHER" id="PTHR44313">
    <property type="entry name" value="DNAJ HOMOLOG SUBFAMILY C MEMBER 17"/>
    <property type="match status" value="1"/>
</dbReference>
<dbReference type="InterPro" id="IPR001209">
    <property type="entry name" value="Ribosomal_uS14"/>
</dbReference>
<comment type="subcellular location">
    <subcellularLocation>
        <location evidence="2">Cytoplasm</location>
    </subcellularLocation>
    <subcellularLocation>
        <location evidence="1">Nucleus</location>
    </subcellularLocation>
</comment>
<dbReference type="GO" id="GO:0000390">
    <property type="term" value="P:spliceosomal complex disassembly"/>
    <property type="evidence" value="ECO:0007669"/>
    <property type="project" value="TreeGrafter"/>
</dbReference>
<dbReference type="Gene3D" id="3.30.70.330">
    <property type="match status" value="1"/>
</dbReference>
<dbReference type="EMBL" id="BLLK01000069">
    <property type="protein sequence ID" value="GFH60892.1"/>
    <property type="molecule type" value="Genomic_DNA"/>
</dbReference>
<evidence type="ECO:0000256" key="5">
    <source>
        <dbReference type="ARBA" id="ARBA00022980"/>
    </source>
</evidence>
<comment type="caution">
    <text evidence="11">The sequence shown here is derived from an EMBL/GenBank/DDBJ whole genome shotgun (WGS) entry which is preliminary data.</text>
</comment>
<evidence type="ECO:0000313" key="12">
    <source>
        <dbReference type="Proteomes" id="UP001054902"/>
    </source>
</evidence>
<evidence type="ECO:0000313" key="11">
    <source>
        <dbReference type="EMBL" id="GFH60892.1"/>
    </source>
</evidence>
<dbReference type="GO" id="GO:0005840">
    <property type="term" value="C:ribosome"/>
    <property type="evidence" value="ECO:0007669"/>
    <property type="project" value="UniProtKB-KW"/>
</dbReference>
<feature type="compositionally biased region" description="Basic and acidic residues" evidence="9">
    <location>
        <begin position="85"/>
        <end position="104"/>
    </location>
</feature>
<evidence type="ECO:0000256" key="4">
    <source>
        <dbReference type="ARBA" id="ARBA00022490"/>
    </source>
</evidence>
<dbReference type="AlphaFoldDB" id="A0AAD3DBE4"/>
<keyword evidence="12" id="KW-1185">Reference proteome</keyword>
<feature type="region of interest" description="Disordered" evidence="9">
    <location>
        <begin position="85"/>
        <end position="116"/>
    </location>
</feature>
<accession>A0AAD3DBE4</accession>
<keyword evidence="6" id="KW-0143">Chaperone</keyword>
<keyword evidence="8" id="KW-0687">Ribonucleoprotein</keyword>
<evidence type="ECO:0000256" key="8">
    <source>
        <dbReference type="ARBA" id="ARBA00023274"/>
    </source>
</evidence>
<dbReference type="SMART" id="SM00271">
    <property type="entry name" value="DnaJ"/>
    <property type="match status" value="1"/>
</dbReference>
<evidence type="ECO:0000256" key="1">
    <source>
        <dbReference type="ARBA" id="ARBA00004123"/>
    </source>
</evidence>
<dbReference type="GO" id="GO:0003735">
    <property type="term" value="F:structural constituent of ribosome"/>
    <property type="evidence" value="ECO:0007669"/>
    <property type="project" value="InterPro"/>
</dbReference>
<dbReference type="SUPFAM" id="SSF46565">
    <property type="entry name" value="Chaperone J-domain"/>
    <property type="match status" value="1"/>
</dbReference>
<dbReference type="InterPro" id="IPR043140">
    <property type="entry name" value="Ribosomal_uS14_sf"/>
</dbReference>
<keyword evidence="4" id="KW-0963">Cytoplasm</keyword>
<evidence type="ECO:0000256" key="6">
    <source>
        <dbReference type="ARBA" id="ARBA00023186"/>
    </source>
</evidence>
<organism evidence="11 12">
    <name type="scientific">Chaetoceros tenuissimus</name>
    <dbReference type="NCBI Taxonomy" id="426638"/>
    <lineage>
        <taxon>Eukaryota</taxon>
        <taxon>Sar</taxon>
        <taxon>Stramenopiles</taxon>
        <taxon>Ochrophyta</taxon>
        <taxon>Bacillariophyta</taxon>
        <taxon>Coscinodiscophyceae</taxon>
        <taxon>Chaetocerotophycidae</taxon>
        <taxon>Chaetocerotales</taxon>
        <taxon>Chaetocerotaceae</taxon>
        <taxon>Chaetoceros</taxon>
    </lineage>
</organism>
<dbReference type="CDD" id="cd06257">
    <property type="entry name" value="DnaJ"/>
    <property type="match status" value="1"/>
</dbReference>
<dbReference type="GO" id="GO:0005681">
    <property type="term" value="C:spliceosomal complex"/>
    <property type="evidence" value="ECO:0007669"/>
    <property type="project" value="TreeGrafter"/>
</dbReference>
<dbReference type="InterPro" id="IPR052094">
    <property type="entry name" value="Pre-mRNA-splicing_ERAD"/>
</dbReference>
<dbReference type="InterPro" id="IPR012677">
    <property type="entry name" value="Nucleotide-bd_a/b_plait_sf"/>
</dbReference>
<dbReference type="GO" id="GO:0008270">
    <property type="term" value="F:zinc ion binding"/>
    <property type="evidence" value="ECO:0007669"/>
    <property type="project" value="InterPro"/>
</dbReference>
<dbReference type="PROSITE" id="PS50076">
    <property type="entry name" value="DNAJ_2"/>
    <property type="match status" value="1"/>
</dbReference>
<gene>
    <name evidence="11" type="ORF">CTEN210_17368</name>
</gene>
<evidence type="ECO:0000256" key="2">
    <source>
        <dbReference type="ARBA" id="ARBA00004496"/>
    </source>
</evidence>
<dbReference type="PANTHER" id="PTHR44313:SF1">
    <property type="entry name" value="DNAJ HOMOLOG SUBFAMILY C MEMBER 17"/>
    <property type="match status" value="1"/>
</dbReference>
<dbReference type="InterPro" id="IPR036869">
    <property type="entry name" value="J_dom_sf"/>
</dbReference>
<dbReference type="Pfam" id="PF00226">
    <property type="entry name" value="DnaJ"/>
    <property type="match status" value="1"/>
</dbReference>
<dbReference type="Gene3D" id="4.10.830.10">
    <property type="entry name" value="30s Ribosomal Protein S14, Chain N"/>
    <property type="match status" value="1"/>
</dbReference>
<protein>
    <recommendedName>
        <fullName evidence="10">J domain-containing protein</fullName>
    </recommendedName>
</protein>
<dbReference type="PRINTS" id="PR00625">
    <property type="entry name" value="JDOMAIN"/>
</dbReference>
<dbReference type="GO" id="GO:0006412">
    <property type="term" value="P:translation"/>
    <property type="evidence" value="ECO:0007669"/>
    <property type="project" value="InterPro"/>
</dbReference>
<keyword evidence="7" id="KW-0539">Nucleus</keyword>
<feature type="compositionally biased region" description="Basic and acidic residues" evidence="9">
    <location>
        <begin position="274"/>
        <end position="289"/>
    </location>
</feature>
<evidence type="ECO:0000256" key="9">
    <source>
        <dbReference type="SAM" id="MobiDB-lite"/>
    </source>
</evidence>
<feature type="region of interest" description="Disordered" evidence="9">
    <location>
        <begin position="314"/>
        <end position="345"/>
    </location>
</feature>
<dbReference type="InterPro" id="IPR039744">
    <property type="entry name" value="RIbosomal_uS14_euk_arc"/>
</dbReference>
<evidence type="ECO:0000256" key="3">
    <source>
        <dbReference type="ARBA" id="ARBA00009083"/>
    </source>
</evidence>
<evidence type="ECO:0000256" key="7">
    <source>
        <dbReference type="ARBA" id="ARBA00023242"/>
    </source>
</evidence>
<dbReference type="Proteomes" id="UP001054902">
    <property type="component" value="Unassembled WGS sequence"/>
</dbReference>
<dbReference type="GO" id="GO:0005737">
    <property type="term" value="C:cytoplasm"/>
    <property type="evidence" value="ECO:0007669"/>
    <property type="project" value="UniProtKB-SubCell"/>
</dbReference>
<evidence type="ECO:0000259" key="10">
    <source>
        <dbReference type="PROSITE" id="PS50076"/>
    </source>
</evidence>
<feature type="region of interest" description="Disordered" evidence="9">
    <location>
        <begin position="252"/>
        <end position="289"/>
    </location>
</feature>
<dbReference type="Pfam" id="PF00253">
    <property type="entry name" value="Ribosomal_S14"/>
    <property type="match status" value="1"/>
</dbReference>
<proteinExistence type="inferred from homology"/>